<reference evidence="2" key="1">
    <citation type="submission" date="2023-05" db="EMBL/GenBank/DDBJ databases">
        <authorList>
            <person name="Du J."/>
        </authorList>
    </citation>
    <scope>NUCLEOTIDE SEQUENCE</scope>
    <source>
        <strain evidence="2">UMB1064</strain>
    </source>
</reference>
<name>A0AAW9SVQ8_CORAY</name>
<protein>
    <submittedName>
        <fullName evidence="2">GNAT family N-acetyltransferase</fullName>
    </submittedName>
</protein>
<dbReference type="EMBL" id="JASOOY020000027">
    <property type="protein sequence ID" value="MEO3717449.1"/>
    <property type="molecule type" value="Genomic_DNA"/>
</dbReference>
<dbReference type="InterPro" id="IPR000182">
    <property type="entry name" value="GNAT_dom"/>
</dbReference>
<dbReference type="Pfam" id="PF00583">
    <property type="entry name" value="Acetyltransf_1"/>
    <property type="match status" value="1"/>
</dbReference>
<organism evidence="2 3">
    <name type="scientific">Corynebacterium amycolatum</name>
    <dbReference type="NCBI Taxonomy" id="43765"/>
    <lineage>
        <taxon>Bacteria</taxon>
        <taxon>Bacillati</taxon>
        <taxon>Actinomycetota</taxon>
        <taxon>Actinomycetes</taxon>
        <taxon>Mycobacteriales</taxon>
        <taxon>Corynebacteriaceae</taxon>
        <taxon>Corynebacterium</taxon>
    </lineage>
</organism>
<evidence type="ECO:0000259" key="1">
    <source>
        <dbReference type="PROSITE" id="PS51186"/>
    </source>
</evidence>
<sequence>MTNFQWRPATDSDRPFIAWMDELTETFGDESQPLPEDYVVTRRQYVDQWDASQGGVILFATSLDDADLESLSGDMTRTDPFEPRVSREATYSAAAIKAEWLERGDSSSSEECEGYEVPVGAAWLRTFTKDDPGYGFVENGIPEVAIALRPGVVGRRLSQPMIAGLLEYARELGYPGVSLAVHDANPRAAKAYVKAGFELVGRSSFPDHDVMVVRF</sequence>
<accession>A0AAW9SVQ8</accession>
<dbReference type="GO" id="GO:0016747">
    <property type="term" value="F:acyltransferase activity, transferring groups other than amino-acyl groups"/>
    <property type="evidence" value="ECO:0007669"/>
    <property type="project" value="InterPro"/>
</dbReference>
<dbReference type="PROSITE" id="PS51186">
    <property type="entry name" value="GNAT"/>
    <property type="match status" value="1"/>
</dbReference>
<dbReference type="Proteomes" id="UP001223646">
    <property type="component" value="Unassembled WGS sequence"/>
</dbReference>
<gene>
    <name evidence="2" type="ORF">QP460_007600</name>
</gene>
<dbReference type="AlphaFoldDB" id="A0AAW9SVQ8"/>
<dbReference type="Gene3D" id="3.40.630.30">
    <property type="match status" value="1"/>
</dbReference>
<dbReference type="RefSeq" id="WP_070429392.1">
    <property type="nucleotide sequence ID" value="NZ_JAIUSU010000030.1"/>
</dbReference>
<proteinExistence type="predicted"/>
<feature type="domain" description="N-acetyltransferase" evidence="1">
    <location>
        <begin position="66"/>
        <end position="215"/>
    </location>
</feature>
<evidence type="ECO:0000313" key="3">
    <source>
        <dbReference type="Proteomes" id="UP001223646"/>
    </source>
</evidence>
<dbReference type="InterPro" id="IPR016181">
    <property type="entry name" value="Acyl_CoA_acyltransferase"/>
</dbReference>
<evidence type="ECO:0000313" key="2">
    <source>
        <dbReference type="EMBL" id="MEO3717449.1"/>
    </source>
</evidence>
<reference evidence="2" key="2">
    <citation type="submission" date="2024-05" db="EMBL/GenBank/DDBJ databases">
        <authorList>
            <person name="Wolfe A."/>
        </authorList>
    </citation>
    <scope>NUCLEOTIDE SEQUENCE</scope>
    <source>
        <strain evidence="2">UMB1064</strain>
    </source>
</reference>
<dbReference type="SUPFAM" id="SSF55729">
    <property type="entry name" value="Acyl-CoA N-acyltransferases (Nat)"/>
    <property type="match status" value="1"/>
</dbReference>
<comment type="caution">
    <text evidence="2">The sequence shown here is derived from an EMBL/GenBank/DDBJ whole genome shotgun (WGS) entry which is preliminary data.</text>
</comment>